<dbReference type="EC" id="5.-.-.-" evidence="8"/>
<evidence type="ECO:0000256" key="4">
    <source>
        <dbReference type="ARBA" id="ARBA00022824"/>
    </source>
</evidence>
<dbReference type="PANTHER" id="PTHR10868">
    <property type="entry name" value="SIGMA 1-TYPE OPIOID RECEPTOR-RELATED"/>
    <property type="match status" value="1"/>
</dbReference>
<reference evidence="10 11" key="2">
    <citation type="submission" date="2015-05" db="EMBL/GenBank/DDBJ databases">
        <authorList>
            <person name="Morales-Cruz A."/>
            <person name="Amrine K.C."/>
            <person name="Cantu D."/>
        </authorList>
    </citation>
    <scope>NUCLEOTIDE SEQUENCE [LARGE SCALE GENOMIC DNA]</scope>
    <source>
        <strain evidence="10">UCRPC4</strain>
    </source>
</reference>
<dbReference type="GO" id="GO:0006696">
    <property type="term" value="P:ergosterol biosynthetic process"/>
    <property type="evidence" value="ECO:0007669"/>
    <property type="project" value="TreeGrafter"/>
</dbReference>
<comment type="function">
    <text evidence="8">Catalyzes the reaction which results in unsaturation at C-7 in the B ring of sterols.</text>
</comment>
<evidence type="ECO:0000256" key="3">
    <source>
        <dbReference type="ARBA" id="ARBA00022692"/>
    </source>
</evidence>
<evidence type="ECO:0000256" key="1">
    <source>
        <dbReference type="ARBA" id="ARBA00004586"/>
    </source>
</evidence>
<feature type="signal peptide" evidence="9">
    <location>
        <begin position="1"/>
        <end position="21"/>
    </location>
</feature>
<reference evidence="10 11" key="1">
    <citation type="submission" date="2015-05" db="EMBL/GenBank/DDBJ databases">
        <title>Distinctive expansion of gene families associated with plant cell wall degradation and secondary metabolism in the genomes of grapevine trunk pathogens.</title>
        <authorList>
            <person name="Lawrence D.P."/>
            <person name="Travadon R."/>
            <person name="Rolshausen P.E."/>
            <person name="Baumgartner K."/>
        </authorList>
    </citation>
    <scope>NUCLEOTIDE SEQUENCE [LARGE SCALE GENOMIC DNA]</scope>
    <source>
        <strain evidence="10">UCRPC4</strain>
    </source>
</reference>
<dbReference type="UniPathway" id="UPA00768"/>
<dbReference type="AlphaFoldDB" id="A0A0G2EGS3"/>
<name>A0A0G2EGS3_PHACM</name>
<evidence type="ECO:0000256" key="2">
    <source>
        <dbReference type="ARBA" id="ARBA00007141"/>
    </source>
</evidence>
<comment type="similarity">
    <text evidence="2 8">Belongs to the ERG2 family.</text>
</comment>
<proteinExistence type="inferred from homology"/>
<evidence type="ECO:0000256" key="9">
    <source>
        <dbReference type="SAM" id="SignalP"/>
    </source>
</evidence>
<keyword evidence="5" id="KW-1133">Transmembrane helix</keyword>
<evidence type="ECO:0000256" key="6">
    <source>
        <dbReference type="ARBA" id="ARBA00023136"/>
    </source>
</evidence>
<keyword evidence="9" id="KW-0732">Signal</keyword>
<comment type="subcellular location">
    <subcellularLocation>
        <location evidence="1">Endoplasmic reticulum membrane</location>
    </subcellularLocation>
</comment>
<keyword evidence="11" id="KW-1185">Reference proteome</keyword>
<feature type="chain" id="PRO_5002543417" description="C-8 sterol isomerase" evidence="9">
    <location>
        <begin position="22"/>
        <end position="181"/>
    </location>
</feature>
<keyword evidence="4" id="KW-0256">Endoplasmic reticulum</keyword>
<dbReference type="InterPro" id="IPR006716">
    <property type="entry name" value="ERG2_sigma1_rcpt-like"/>
</dbReference>
<evidence type="ECO:0000256" key="8">
    <source>
        <dbReference type="RuleBase" id="RU368083"/>
    </source>
</evidence>
<comment type="pathway">
    <text evidence="7 8">Steroid metabolism; ergosterol biosynthesis.</text>
</comment>
<comment type="caution">
    <text evidence="10">The sequence shown here is derived from an EMBL/GenBank/DDBJ whole genome shotgun (WGS) entry which is preliminary data.</text>
</comment>
<protein>
    <recommendedName>
        <fullName evidence="8">C-8 sterol isomerase</fullName>
        <ecNumber evidence="8">5.-.-.-</ecNumber>
    </recommendedName>
    <alternativeName>
        <fullName evidence="8">Delta-8--delta-7 sterol isomerase</fullName>
    </alternativeName>
</protein>
<dbReference type="PANTHER" id="PTHR10868:SF1">
    <property type="entry name" value="SIGMA NON-OPIOID INTRACELLULAR RECEPTOR 1"/>
    <property type="match status" value="1"/>
</dbReference>
<keyword evidence="3" id="KW-0812">Transmembrane</keyword>
<dbReference type="Pfam" id="PF04622">
    <property type="entry name" value="ERG2_Sigma1R"/>
    <property type="match status" value="1"/>
</dbReference>
<keyword evidence="6" id="KW-0472">Membrane</keyword>
<dbReference type="Proteomes" id="UP000053317">
    <property type="component" value="Unassembled WGS sequence"/>
</dbReference>
<evidence type="ECO:0000256" key="7">
    <source>
        <dbReference type="ARBA" id="ARBA00029435"/>
    </source>
</evidence>
<accession>A0A0G2EGS3</accession>
<dbReference type="EMBL" id="LCWF01000085">
    <property type="protein sequence ID" value="KKY21431.1"/>
    <property type="molecule type" value="Genomic_DNA"/>
</dbReference>
<evidence type="ECO:0000313" key="11">
    <source>
        <dbReference type="Proteomes" id="UP000053317"/>
    </source>
</evidence>
<evidence type="ECO:0000313" key="10">
    <source>
        <dbReference type="EMBL" id="KKY21431.1"/>
    </source>
</evidence>
<evidence type="ECO:0000256" key="5">
    <source>
        <dbReference type="ARBA" id="ARBA00022989"/>
    </source>
</evidence>
<dbReference type="GO" id="GO:0016853">
    <property type="term" value="F:isomerase activity"/>
    <property type="evidence" value="ECO:0007669"/>
    <property type="project" value="UniProtKB-KW"/>
</dbReference>
<sequence>MLFKLSLILAVLAPLLYIIDSFLPTQYVFDPARLQEISRNAISIHGNNSEPLLRQITQDLKAEYGDAVVDWEKEDWFFNNAGGAMGSMVILHASISEYLIFFGTALQTEGHSGVHLADDYFTILVGEQHTAAAGDLTPTIYGPGQQNHLKRGDAIQYSMPKTCFALELAQGWIPAMLPFGM</sequence>
<gene>
    <name evidence="10" type="ORF">UCRPC4_g03694</name>
</gene>
<keyword evidence="10" id="KW-0413">Isomerase</keyword>
<organism evidence="10 11">
    <name type="scientific">Phaeomoniella chlamydospora</name>
    <name type="common">Phaeoacremonium chlamydosporum</name>
    <dbReference type="NCBI Taxonomy" id="158046"/>
    <lineage>
        <taxon>Eukaryota</taxon>
        <taxon>Fungi</taxon>
        <taxon>Dikarya</taxon>
        <taxon>Ascomycota</taxon>
        <taxon>Pezizomycotina</taxon>
        <taxon>Eurotiomycetes</taxon>
        <taxon>Chaetothyriomycetidae</taxon>
        <taxon>Phaeomoniellales</taxon>
        <taxon>Phaeomoniellaceae</taxon>
        <taxon>Phaeomoniella</taxon>
    </lineage>
</organism>
<dbReference type="GO" id="GO:0005789">
    <property type="term" value="C:endoplasmic reticulum membrane"/>
    <property type="evidence" value="ECO:0007669"/>
    <property type="project" value="UniProtKB-SubCell"/>
</dbReference>
<dbReference type="OrthoDB" id="347124at2759"/>